<name>A0ABV5U5L7_9PSEU</name>
<dbReference type="EMBL" id="JBHMBK010000015">
    <property type="protein sequence ID" value="MFB9686659.1"/>
    <property type="molecule type" value="Genomic_DNA"/>
</dbReference>
<sequence length="127" mass="13259">MTWPGRGFAARTVKRVIRVSPAQRTETGYVPGATAATTLSPKNAHGWCPSALRFNGTVMRRALVVTGPASPSHATVRLTFSPGCPLEADSFSQVGSGGGVVVCAAVAVVRASALQERVRLRVLTGTR</sequence>
<organism evidence="1 2">
    <name type="scientific">Amycolatopsis plumensis</name>
    <dbReference type="NCBI Taxonomy" id="236508"/>
    <lineage>
        <taxon>Bacteria</taxon>
        <taxon>Bacillati</taxon>
        <taxon>Actinomycetota</taxon>
        <taxon>Actinomycetes</taxon>
        <taxon>Pseudonocardiales</taxon>
        <taxon>Pseudonocardiaceae</taxon>
        <taxon>Amycolatopsis</taxon>
    </lineage>
</organism>
<accession>A0ABV5U5L7</accession>
<comment type="caution">
    <text evidence="1">The sequence shown here is derived from an EMBL/GenBank/DDBJ whole genome shotgun (WGS) entry which is preliminary data.</text>
</comment>
<dbReference type="RefSeq" id="WP_378196208.1">
    <property type="nucleotide sequence ID" value="NZ_JBHMBK010000015.1"/>
</dbReference>
<evidence type="ECO:0000313" key="2">
    <source>
        <dbReference type="Proteomes" id="UP001589535"/>
    </source>
</evidence>
<proteinExistence type="predicted"/>
<protein>
    <submittedName>
        <fullName evidence="1">Uncharacterized protein</fullName>
    </submittedName>
</protein>
<gene>
    <name evidence="1" type="ORF">ACFFTO_20955</name>
</gene>
<evidence type="ECO:0000313" key="1">
    <source>
        <dbReference type="EMBL" id="MFB9686659.1"/>
    </source>
</evidence>
<reference evidence="1 2" key="1">
    <citation type="submission" date="2024-09" db="EMBL/GenBank/DDBJ databases">
        <authorList>
            <person name="Sun Q."/>
            <person name="Mori K."/>
        </authorList>
    </citation>
    <scope>NUCLEOTIDE SEQUENCE [LARGE SCALE GENOMIC DNA]</scope>
    <source>
        <strain evidence="1 2">JCM 13852</strain>
    </source>
</reference>
<keyword evidence="2" id="KW-1185">Reference proteome</keyword>
<dbReference type="Proteomes" id="UP001589535">
    <property type="component" value="Unassembled WGS sequence"/>
</dbReference>